<dbReference type="AlphaFoldDB" id="A0A1S1M8Z6"/>
<dbReference type="SUPFAM" id="SSF56645">
    <property type="entry name" value="Acyl-CoA dehydrogenase NM domain-like"/>
    <property type="match status" value="1"/>
</dbReference>
<dbReference type="RefSeq" id="WP_070951927.1">
    <property type="nucleotide sequence ID" value="NZ_CP050145.1"/>
</dbReference>
<protein>
    <submittedName>
        <fullName evidence="4">Isobutylamine N-hydroxylase</fullName>
    </submittedName>
</protein>
<evidence type="ECO:0000313" key="5">
    <source>
        <dbReference type="Proteomes" id="UP000179441"/>
    </source>
</evidence>
<name>A0A1S1M8Z6_MYCCH</name>
<keyword evidence="5" id="KW-1185">Reference proteome</keyword>
<dbReference type="InterPro" id="IPR009100">
    <property type="entry name" value="AcylCoA_DH/oxidase_NM_dom_sf"/>
</dbReference>
<evidence type="ECO:0000256" key="1">
    <source>
        <dbReference type="ARBA" id="ARBA00022630"/>
    </source>
</evidence>
<dbReference type="GO" id="GO:0050660">
    <property type="term" value="F:flavin adenine dinucleotide binding"/>
    <property type="evidence" value="ECO:0007669"/>
    <property type="project" value="InterPro"/>
</dbReference>
<organism evidence="4 5">
    <name type="scientific">Mycobacteroides chelonae</name>
    <name type="common">Mycobacterium chelonae</name>
    <dbReference type="NCBI Taxonomy" id="1774"/>
    <lineage>
        <taxon>Bacteria</taxon>
        <taxon>Bacillati</taxon>
        <taxon>Actinomycetota</taxon>
        <taxon>Actinomycetes</taxon>
        <taxon>Mycobacteriales</taxon>
        <taxon>Mycobacteriaceae</taxon>
        <taxon>Mycobacteroides</taxon>
    </lineage>
</organism>
<evidence type="ECO:0000313" key="4">
    <source>
        <dbReference type="EMBL" id="OHU79318.1"/>
    </source>
</evidence>
<comment type="caution">
    <text evidence="4">The sequence shown here is derived from an EMBL/GenBank/DDBJ whole genome shotgun (WGS) entry which is preliminary data.</text>
</comment>
<gene>
    <name evidence="4" type="ORF">BKG84_13905</name>
</gene>
<dbReference type="EMBL" id="MLIS01000001">
    <property type="protein sequence ID" value="OHU79318.1"/>
    <property type="molecule type" value="Genomic_DNA"/>
</dbReference>
<dbReference type="InterPro" id="IPR037069">
    <property type="entry name" value="AcylCoA_DH/ox_N_sf"/>
</dbReference>
<proteinExistence type="predicted"/>
<keyword evidence="3" id="KW-0560">Oxidoreductase</keyword>
<evidence type="ECO:0000256" key="2">
    <source>
        <dbReference type="ARBA" id="ARBA00022827"/>
    </source>
</evidence>
<dbReference type="Gene3D" id="1.10.540.10">
    <property type="entry name" value="Acyl-CoA dehydrogenase/oxidase, N-terminal domain"/>
    <property type="match status" value="1"/>
</dbReference>
<keyword evidence="1" id="KW-0285">Flavoprotein</keyword>
<accession>A0A1S1M8Z6</accession>
<reference evidence="4 5" key="1">
    <citation type="submission" date="2016-10" db="EMBL/GenBank/DDBJ databases">
        <title>Evaluation of Human, Veterinary and Environmental Mycobacterium chelonae Isolates by Core Genome Phylogenomic Analysis, Targeted Gene Comparison, and Anti-microbial Susceptibility Patterns: A Tale of Mistaken Identities.</title>
        <authorList>
            <person name="Fogelson S.B."/>
            <person name="Camus A.C."/>
            <person name="Lorenz W."/>
            <person name="Vasireddy R."/>
            <person name="Vasireddy S."/>
            <person name="Smith T."/>
            <person name="Brown-Elliott B.A."/>
            <person name="Wallace R.J.Jr."/>
            <person name="Hasan N.A."/>
            <person name="Reischl U."/>
            <person name="Sanchez S."/>
        </authorList>
    </citation>
    <scope>NUCLEOTIDE SEQUENCE [LARGE SCALE GENOMIC DNA]</scope>
    <source>
        <strain evidence="4 5">15518</strain>
    </source>
</reference>
<dbReference type="Gene3D" id="2.40.110.10">
    <property type="entry name" value="Butyryl-CoA Dehydrogenase, subunit A, domain 2"/>
    <property type="match status" value="1"/>
</dbReference>
<dbReference type="InterPro" id="IPR046373">
    <property type="entry name" value="Acyl-CoA_Oxase/DH_mid-dom_sf"/>
</dbReference>
<dbReference type="PANTHER" id="PTHR43884">
    <property type="entry name" value="ACYL-COA DEHYDROGENASE"/>
    <property type="match status" value="1"/>
</dbReference>
<sequence length="378" mass="40585">MDRTALESRLSHVTAVRRHLPELADKLESLGLMTAEEPGTNVVEIWKTHDGPRLTAPKDLGGLGATCVETLELQRGIGYLSPSLAAATTMHYLSVAGLADFATTTDEATVGLIKSLIENRTVFASGFSEGTIAGSVFRPTMEAAPADGGYAVTGQKKPCSLADSMDCIMASVLLNDTGQRAITLIWNGSPGLSVAPLWTSSPLSAAQTHAVIFEDVFVPDELMMVSDVEDPDGRNEKSGYVLFGLIITAGYIGAATRLALKLADRSDFTEADFVELFSPIEGVWRALRMVGERYDAGDRSDALFADLLWIRLGLRDHLQPSVARIVSRMGGVAFATDPEIAYLASCISAYSFHPPTMRESGAFLLDHELRGEISLTAE</sequence>
<dbReference type="GO" id="GO:0003995">
    <property type="term" value="F:acyl-CoA dehydrogenase activity"/>
    <property type="evidence" value="ECO:0007669"/>
    <property type="project" value="TreeGrafter"/>
</dbReference>
<dbReference type="PANTHER" id="PTHR43884:SF20">
    <property type="entry name" value="ACYL-COA DEHYDROGENASE FADE28"/>
    <property type="match status" value="1"/>
</dbReference>
<keyword evidence="2" id="KW-0274">FAD</keyword>
<dbReference type="Proteomes" id="UP000179441">
    <property type="component" value="Unassembled WGS sequence"/>
</dbReference>
<evidence type="ECO:0000256" key="3">
    <source>
        <dbReference type="ARBA" id="ARBA00023002"/>
    </source>
</evidence>